<dbReference type="InterPro" id="IPR045060">
    <property type="entry name" value="Phe-tRNA-ligase_IIc_bsu"/>
</dbReference>
<evidence type="ECO:0000259" key="11">
    <source>
        <dbReference type="PROSITE" id="PS51483"/>
    </source>
</evidence>
<dbReference type="PROSITE" id="PS51447">
    <property type="entry name" value="FDX_ACB"/>
    <property type="match status" value="1"/>
</dbReference>
<dbReference type="InterPro" id="IPR045864">
    <property type="entry name" value="aa-tRNA-synth_II/BPL/LPL"/>
</dbReference>
<dbReference type="SMART" id="SM00873">
    <property type="entry name" value="B3_4"/>
    <property type="match status" value="1"/>
</dbReference>
<dbReference type="Pfam" id="PF03484">
    <property type="entry name" value="B5"/>
    <property type="match status" value="1"/>
</dbReference>
<evidence type="ECO:0000256" key="6">
    <source>
        <dbReference type="ARBA" id="ARBA00022840"/>
    </source>
</evidence>
<gene>
    <name evidence="12" type="ORF">COV07_04185</name>
</gene>
<dbReference type="GO" id="GO:0004826">
    <property type="term" value="F:phenylalanine-tRNA ligase activity"/>
    <property type="evidence" value="ECO:0007669"/>
    <property type="project" value="UniProtKB-EC"/>
</dbReference>
<dbReference type="GO" id="GO:0005524">
    <property type="term" value="F:ATP binding"/>
    <property type="evidence" value="ECO:0007669"/>
    <property type="project" value="UniProtKB-KW"/>
</dbReference>
<proteinExistence type="predicted"/>
<dbReference type="InterPro" id="IPR005146">
    <property type="entry name" value="B3/B4_tRNA-bd"/>
</dbReference>
<evidence type="ECO:0000256" key="2">
    <source>
        <dbReference type="ARBA" id="ARBA00012814"/>
    </source>
</evidence>
<dbReference type="Gene3D" id="3.30.70.380">
    <property type="entry name" value="Ferrodoxin-fold anticodon-binding domain"/>
    <property type="match status" value="1"/>
</dbReference>
<dbReference type="PROSITE" id="PS51483">
    <property type="entry name" value="B5"/>
    <property type="match status" value="1"/>
</dbReference>
<evidence type="ECO:0000259" key="10">
    <source>
        <dbReference type="PROSITE" id="PS51447"/>
    </source>
</evidence>
<evidence type="ECO:0000256" key="3">
    <source>
        <dbReference type="ARBA" id="ARBA00022598"/>
    </source>
</evidence>
<dbReference type="SUPFAM" id="SSF54991">
    <property type="entry name" value="Anticodon-binding domain of PheRS"/>
    <property type="match status" value="1"/>
</dbReference>
<evidence type="ECO:0000256" key="4">
    <source>
        <dbReference type="ARBA" id="ARBA00022723"/>
    </source>
</evidence>
<keyword evidence="7" id="KW-0460">Magnesium</keyword>
<dbReference type="Proteomes" id="UP000230833">
    <property type="component" value="Unassembled WGS sequence"/>
</dbReference>
<evidence type="ECO:0000256" key="5">
    <source>
        <dbReference type="ARBA" id="ARBA00022741"/>
    </source>
</evidence>
<dbReference type="SUPFAM" id="SSF56037">
    <property type="entry name" value="PheT/TilS domain"/>
    <property type="match status" value="1"/>
</dbReference>
<dbReference type="PANTHER" id="PTHR10947:SF0">
    <property type="entry name" value="PHENYLALANINE--TRNA LIGASE BETA SUBUNIT"/>
    <property type="match status" value="1"/>
</dbReference>
<dbReference type="SMART" id="SM00874">
    <property type="entry name" value="B5"/>
    <property type="match status" value="1"/>
</dbReference>
<dbReference type="InterPro" id="IPR036690">
    <property type="entry name" value="Fdx_antiC-bd_sf"/>
</dbReference>
<name>A0A2H0RIW8_9BACT</name>
<keyword evidence="8" id="KW-0648">Protein biosynthesis</keyword>
<dbReference type="GO" id="GO:0000287">
    <property type="term" value="F:magnesium ion binding"/>
    <property type="evidence" value="ECO:0007669"/>
    <property type="project" value="InterPro"/>
</dbReference>
<evidence type="ECO:0000313" key="13">
    <source>
        <dbReference type="Proteomes" id="UP000230833"/>
    </source>
</evidence>
<dbReference type="Gene3D" id="3.30.56.10">
    <property type="match status" value="2"/>
</dbReference>
<dbReference type="InterPro" id="IPR041616">
    <property type="entry name" value="PheRS_beta_core"/>
</dbReference>
<dbReference type="InterPro" id="IPR020825">
    <property type="entry name" value="Phe-tRNA_synthase-like_B3/B4"/>
</dbReference>
<accession>A0A2H0RIW8</accession>
<keyword evidence="9" id="KW-0030">Aminoacyl-tRNA synthetase</keyword>
<reference evidence="12 13" key="1">
    <citation type="submission" date="2017-09" db="EMBL/GenBank/DDBJ databases">
        <title>Depth-based differentiation of microbial function through sediment-hosted aquifers and enrichment of novel symbionts in the deep terrestrial subsurface.</title>
        <authorList>
            <person name="Probst A.J."/>
            <person name="Ladd B."/>
            <person name="Jarett J.K."/>
            <person name="Geller-Mcgrath D.E."/>
            <person name="Sieber C.M."/>
            <person name="Emerson J.B."/>
            <person name="Anantharaman K."/>
            <person name="Thomas B.C."/>
            <person name="Malmstrom R."/>
            <person name="Stieglmeier M."/>
            <person name="Klingl A."/>
            <person name="Woyke T."/>
            <person name="Ryan C.M."/>
            <person name="Banfield J.F."/>
        </authorList>
    </citation>
    <scope>NUCLEOTIDE SEQUENCE [LARGE SCALE GENOMIC DNA]</scope>
    <source>
        <strain evidence="12">CG10_big_fil_rev_8_21_14_0_10_45_14</strain>
    </source>
</reference>
<evidence type="ECO:0000256" key="1">
    <source>
        <dbReference type="ARBA" id="ARBA00001946"/>
    </source>
</evidence>
<evidence type="ECO:0000256" key="9">
    <source>
        <dbReference type="ARBA" id="ARBA00023146"/>
    </source>
</evidence>
<dbReference type="EMBL" id="PCYL01000045">
    <property type="protein sequence ID" value="PIR46433.1"/>
    <property type="molecule type" value="Genomic_DNA"/>
</dbReference>
<protein>
    <recommendedName>
        <fullName evidence="2">phenylalanine--tRNA ligase</fullName>
        <ecNumber evidence="2">6.1.1.20</ecNumber>
    </recommendedName>
</protein>
<dbReference type="Gene3D" id="3.50.40.10">
    <property type="entry name" value="Phenylalanyl-trna Synthetase, Chain B, domain 3"/>
    <property type="match status" value="1"/>
</dbReference>
<dbReference type="Pfam" id="PF03483">
    <property type="entry name" value="B3_4"/>
    <property type="match status" value="1"/>
</dbReference>
<dbReference type="GO" id="GO:0009328">
    <property type="term" value="C:phenylalanine-tRNA ligase complex"/>
    <property type="evidence" value="ECO:0007669"/>
    <property type="project" value="TreeGrafter"/>
</dbReference>
<dbReference type="Gene3D" id="3.30.930.10">
    <property type="entry name" value="Bira Bifunctional Protein, Domain 2"/>
    <property type="match status" value="1"/>
</dbReference>
<keyword evidence="4" id="KW-0479">Metal-binding</keyword>
<evidence type="ECO:0000256" key="7">
    <source>
        <dbReference type="ARBA" id="ARBA00022842"/>
    </source>
</evidence>
<comment type="cofactor">
    <cofactor evidence="1">
        <name>Mg(2+)</name>
        <dbReference type="ChEBI" id="CHEBI:18420"/>
    </cofactor>
</comment>
<dbReference type="InterPro" id="IPR005121">
    <property type="entry name" value="Fdx_antiC-bd"/>
</dbReference>
<dbReference type="EC" id="6.1.1.20" evidence="2"/>
<keyword evidence="5" id="KW-0547">Nucleotide-binding</keyword>
<dbReference type="SUPFAM" id="SSF46955">
    <property type="entry name" value="Putative DNA-binding domain"/>
    <property type="match status" value="2"/>
</dbReference>
<dbReference type="GO" id="GO:0003723">
    <property type="term" value="F:RNA binding"/>
    <property type="evidence" value="ECO:0007669"/>
    <property type="project" value="InterPro"/>
</dbReference>
<feature type="domain" description="FDX-ACB" evidence="10">
    <location>
        <begin position="575"/>
        <end position="663"/>
    </location>
</feature>
<dbReference type="PANTHER" id="PTHR10947">
    <property type="entry name" value="PHENYLALANYL-TRNA SYNTHETASE BETA CHAIN AND LEUCINE-RICH REPEAT-CONTAINING PROTEIN 47"/>
    <property type="match status" value="1"/>
</dbReference>
<dbReference type="InterPro" id="IPR009061">
    <property type="entry name" value="DNA-bd_dom_put_sf"/>
</dbReference>
<dbReference type="Pfam" id="PF03147">
    <property type="entry name" value="FDX-ACB"/>
    <property type="match status" value="1"/>
</dbReference>
<keyword evidence="3" id="KW-0436">Ligase</keyword>
<dbReference type="Pfam" id="PF17759">
    <property type="entry name" value="tRNA_synthFbeta"/>
    <property type="match status" value="1"/>
</dbReference>
<evidence type="ECO:0000256" key="8">
    <source>
        <dbReference type="ARBA" id="ARBA00022917"/>
    </source>
</evidence>
<keyword evidence="6" id="KW-0067">ATP-binding</keyword>
<sequence>MLVSINWLQDFFKDPLPKAEEIARVLTMHSNEVESIEEINLPSGVKDTVLDFKVLPNRAADLLCHYGLAKELAVLTNRPLKPRPPNFEGKSGLFTKDYITLSIEARDICRRATKRYVENVKVGPSPEWLIDRLFAMNQRSINNIVDITNYVMFSYGQSGHAFDYDKLDGDQNKKDIVIREGKRGESITTLDGQVYNLYGNIGVISDGNNALDVAGIKGGDYSKIDSGTSRVLLSCCSFDPISIRRTSQKLNLRTEASKRFENNLAEEQVMLGMEELSRLVAEITGGTVAEDVLDVFPSPRSKQVLRTTAQNVVNTMGIDIRAHEIENILDRFKTHASWQWKKEKDVYEISVPYERSDMYEQKGLAKYASGVEADLIEEIARVYGYENLPGILPVEMERQAILPSYYWSERLRNIFIREGFSEVMTYSFVDKRSTGSVRVENPIASDKPYLRHSLKPAILEKLDWNRTYKDILGIEQVKIFEIGHVFNENNESVQLAFGIEDVGKGYDARAVAEIMISDLQHEFGLQSIKYDILKGTTHGVIEFEIQQIIGSLPNPEPGDILPPQNEISARYIKSSQYPFVVRDIAVWTEGERSVLEQLIKDDGDELLVSIKLFDTFKKEGGNKVSYAYRLVFQSSDRTLTNEEVDMVMKNIKEKVERKGWTVR</sequence>
<dbReference type="SMART" id="SM00896">
    <property type="entry name" value="FDX-ACB"/>
    <property type="match status" value="1"/>
</dbReference>
<evidence type="ECO:0000313" key="12">
    <source>
        <dbReference type="EMBL" id="PIR46433.1"/>
    </source>
</evidence>
<dbReference type="InterPro" id="IPR005147">
    <property type="entry name" value="tRNA_synthase_B5-dom"/>
</dbReference>
<dbReference type="GO" id="GO:0006432">
    <property type="term" value="P:phenylalanyl-tRNA aminoacylation"/>
    <property type="evidence" value="ECO:0007669"/>
    <property type="project" value="InterPro"/>
</dbReference>
<dbReference type="SUPFAM" id="SSF55681">
    <property type="entry name" value="Class II aaRS and biotin synthetases"/>
    <property type="match status" value="1"/>
</dbReference>
<dbReference type="AlphaFoldDB" id="A0A2H0RIW8"/>
<feature type="domain" description="B5" evidence="11">
    <location>
        <begin position="300"/>
        <end position="390"/>
    </location>
</feature>
<comment type="caution">
    <text evidence="12">The sequence shown here is derived from an EMBL/GenBank/DDBJ whole genome shotgun (WGS) entry which is preliminary data.</text>
</comment>
<organism evidence="12 13">
    <name type="scientific">Candidatus Vogelbacteria bacterium CG10_big_fil_rev_8_21_14_0_10_45_14</name>
    <dbReference type="NCBI Taxonomy" id="1975042"/>
    <lineage>
        <taxon>Bacteria</taxon>
        <taxon>Candidatus Vogeliibacteriota</taxon>
    </lineage>
</organism>